<accession>A0A0M6WUA7</accession>
<evidence type="ECO:0000256" key="1">
    <source>
        <dbReference type="RuleBase" id="RU000481"/>
    </source>
</evidence>
<keyword evidence="1 3" id="KW-0808">Transferase</keyword>
<protein>
    <recommendedName>
        <fullName evidence="1">Aminotransferase</fullName>
        <ecNumber evidence="1">2.6.1.-</ecNumber>
    </recommendedName>
</protein>
<dbReference type="CDD" id="cd00609">
    <property type="entry name" value="AAT_like"/>
    <property type="match status" value="1"/>
</dbReference>
<dbReference type="Proteomes" id="UP000049979">
    <property type="component" value="Unassembled WGS sequence"/>
</dbReference>
<dbReference type="RefSeq" id="WP_055068322.1">
    <property type="nucleotide sequence ID" value="NZ_CP173697.1"/>
</dbReference>
<dbReference type="PANTHER" id="PTHR42691">
    <property type="entry name" value="ASPARTATE AMINOTRANSFERASE YHDR-RELATED"/>
    <property type="match status" value="1"/>
</dbReference>
<name>A0A0M6WUA7_9FIRM</name>
<dbReference type="NCBIfam" id="NF005305">
    <property type="entry name" value="PRK06836.1"/>
    <property type="match status" value="1"/>
</dbReference>
<dbReference type="EC" id="2.6.1.-" evidence="1"/>
<organism evidence="3 4">
    <name type="scientific">Roseburia faecis</name>
    <dbReference type="NCBI Taxonomy" id="301302"/>
    <lineage>
        <taxon>Bacteria</taxon>
        <taxon>Bacillati</taxon>
        <taxon>Bacillota</taxon>
        <taxon>Clostridia</taxon>
        <taxon>Lachnospirales</taxon>
        <taxon>Lachnospiraceae</taxon>
        <taxon>Roseburia</taxon>
    </lineage>
</organism>
<dbReference type="Gene3D" id="3.90.1150.10">
    <property type="entry name" value="Aspartate Aminotransferase, domain 1"/>
    <property type="match status" value="1"/>
</dbReference>
<dbReference type="Gene3D" id="3.40.640.10">
    <property type="entry name" value="Type I PLP-dependent aspartate aminotransferase-like (Major domain)"/>
    <property type="match status" value="1"/>
</dbReference>
<evidence type="ECO:0000313" key="3">
    <source>
        <dbReference type="EMBL" id="CRL40789.1"/>
    </source>
</evidence>
<comment type="similarity">
    <text evidence="1">Belongs to the class-I pyridoxal-phosphate-dependent aminotransferase family.</text>
</comment>
<dbReference type="STRING" id="301302.ERS852420_01777"/>
<dbReference type="AlphaFoldDB" id="A0A0M6WUA7"/>
<dbReference type="SUPFAM" id="SSF53383">
    <property type="entry name" value="PLP-dependent transferases"/>
    <property type="match status" value="1"/>
</dbReference>
<evidence type="ECO:0000313" key="4">
    <source>
        <dbReference type="Proteomes" id="UP000049979"/>
    </source>
</evidence>
<dbReference type="InterPro" id="IPR015421">
    <property type="entry name" value="PyrdxlP-dep_Trfase_major"/>
</dbReference>
<gene>
    <name evidence="3" type="ORF">M72_10461</name>
</gene>
<dbReference type="InterPro" id="IPR015422">
    <property type="entry name" value="PyrdxlP-dep_Trfase_small"/>
</dbReference>
<dbReference type="GO" id="GO:0008483">
    <property type="term" value="F:transaminase activity"/>
    <property type="evidence" value="ECO:0007669"/>
    <property type="project" value="UniProtKB-KW"/>
</dbReference>
<keyword evidence="4" id="KW-1185">Reference proteome</keyword>
<dbReference type="OrthoDB" id="9802328at2"/>
<dbReference type="PROSITE" id="PS00105">
    <property type="entry name" value="AA_TRANSFER_CLASS_1"/>
    <property type="match status" value="1"/>
</dbReference>
<keyword evidence="1 3" id="KW-0032">Aminotransferase</keyword>
<sequence>MFVAEDMYQLGSQRSAIRELFEYGKQRAAVVGAENVYDFSLGNPTVPAPDCVNETIRDLTQKLDSISLHGYTSAQGDIETRQAIADYLNKTYETAFSADNFYLTMGAAASLSVCFRALTTSPEDEFITIAPFFPEYRVFVEANGAKLVVVPPHTSDFQIDFEALEKAISAHTKGVIINSPNNPSGAVYSKETIRKLAALLTKKSEENGTPIFILADEPYREIAYDGVEVPYVTKYYDNTLVCYSYSKSLSLPGERIGYVIVPDKVTESKTVYAAIAGAGRALGYVCAPSMFQKVIAACVGNTGDIELYKKNRDLLYDGLTKIGYECFKPQGAFYMFVKALEPDADAFCERAKEQDLLIVSATGFGCPGYARVSYCVDYDMIERSFSAFEKLYQSYRKEI</sequence>
<reference evidence="4" key="1">
    <citation type="submission" date="2015-05" db="EMBL/GenBank/DDBJ databases">
        <authorList>
            <consortium name="Pathogen Informatics"/>
        </authorList>
    </citation>
    <scope>NUCLEOTIDE SEQUENCE [LARGE SCALE GENOMIC DNA]</scope>
    <source>
        <strain evidence="4">M72</strain>
    </source>
</reference>
<dbReference type="InterPro" id="IPR004838">
    <property type="entry name" value="NHTrfase_class1_PyrdxlP-BS"/>
</dbReference>
<dbReference type="InterPro" id="IPR004839">
    <property type="entry name" value="Aminotransferase_I/II_large"/>
</dbReference>
<proteinExistence type="inferred from homology"/>
<feature type="domain" description="Aminotransferase class I/classII large" evidence="2">
    <location>
        <begin position="35"/>
        <end position="383"/>
    </location>
</feature>
<dbReference type="EMBL" id="CVRR01000037">
    <property type="protein sequence ID" value="CRL40789.1"/>
    <property type="molecule type" value="Genomic_DNA"/>
</dbReference>
<dbReference type="GO" id="GO:0030170">
    <property type="term" value="F:pyridoxal phosphate binding"/>
    <property type="evidence" value="ECO:0007669"/>
    <property type="project" value="InterPro"/>
</dbReference>
<dbReference type="PANTHER" id="PTHR42691:SF1">
    <property type="entry name" value="ASPARTATE AMINOTRANSFERASE YHDR-RELATED"/>
    <property type="match status" value="1"/>
</dbReference>
<dbReference type="Pfam" id="PF00155">
    <property type="entry name" value="Aminotran_1_2"/>
    <property type="match status" value="1"/>
</dbReference>
<comment type="cofactor">
    <cofactor evidence="1">
        <name>pyridoxal 5'-phosphate</name>
        <dbReference type="ChEBI" id="CHEBI:597326"/>
    </cofactor>
</comment>
<evidence type="ECO:0000259" key="2">
    <source>
        <dbReference type="Pfam" id="PF00155"/>
    </source>
</evidence>
<dbReference type="InterPro" id="IPR015424">
    <property type="entry name" value="PyrdxlP-dep_Trfase"/>
</dbReference>